<accession>A0A0F9JUG1</accession>
<feature type="region of interest" description="Disordered" evidence="1">
    <location>
        <begin position="137"/>
        <end position="162"/>
    </location>
</feature>
<dbReference type="InterPro" id="IPR044930">
    <property type="entry name" value="Homing_endonuclease_His-Me"/>
</dbReference>
<feature type="compositionally biased region" description="Polar residues" evidence="1">
    <location>
        <begin position="144"/>
        <end position="162"/>
    </location>
</feature>
<organism evidence="3">
    <name type="scientific">marine sediment metagenome</name>
    <dbReference type="NCBI Taxonomy" id="412755"/>
    <lineage>
        <taxon>unclassified sequences</taxon>
        <taxon>metagenomes</taxon>
        <taxon>ecological metagenomes</taxon>
    </lineage>
</organism>
<dbReference type="EMBL" id="LAZR01016888">
    <property type="protein sequence ID" value="KKM02598.1"/>
    <property type="molecule type" value="Genomic_DNA"/>
</dbReference>
<evidence type="ECO:0000313" key="3">
    <source>
        <dbReference type="EMBL" id="KKM02598.1"/>
    </source>
</evidence>
<sequence>MATSVQERLNSRTYVQDGHLLWGGALDVGSYGVIRVGGRLQQQVHRVAWETAYGAIPEEVQVNHSCDTPPCILPWHLYLGTQADNMADMARAGSHRNSIKTRCPQGHPYDEENTYLRGTRRTCRTCRRERQQRWRETGSYGYAKTSQQARARTYTSSPALHR</sequence>
<dbReference type="GO" id="GO:0004519">
    <property type="term" value="F:endonuclease activity"/>
    <property type="evidence" value="ECO:0007669"/>
    <property type="project" value="InterPro"/>
</dbReference>
<gene>
    <name evidence="3" type="ORF">LCGC14_1782790</name>
</gene>
<dbReference type="Gene3D" id="3.90.75.10">
    <property type="entry name" value="Homing Intron 3 (I-ppo) Encoded Endonuclease, Chain A"/>
    <property type="match status" value="1"/>
</dbReference>
<dbReference type="InterPro" id="IPR003615">
    <property type="entry name" value="HNH_nuc"/>
</dbReference>
<dbReference type="AlphaFoldDB" id="A0A0F9JUG1"/>
<feature type="domain" description="HNH nuclease" evidence="2">
    <location>
        <begin position="43"/>
        <end position="86"/>
    </location>
</feature>
<comment type="caution">
    <text evidence="3">The sequence shown here is derived from an EMBL/GenBank/DDBJ whole genome shotgun (WGS) entry which is preliminary data.</text>
</comment>
<protein>
    <recommendedName>
        <fullName evidence="2">HNH nuclease domain-containing protein</fullName>
    </recommendedName>
</protein>
<evidence type="ECO:0000256" key="1">
    <source>
        <dbReference type="SAM" id="MobiDB-lite"/>
    </source>
</evidence>
<dbReference type="SUPFAM" id="SSF54060">
    <property type="entry name" value="His-Me finger endonucleases"/>
    <property type="match status" value="1"/>
</dbReference>
<dbReference type="InterPro" id="IPR044925">
    <property type="entry name" value="His-Me_finger_sf"/>
</dbReference>
<reference evidence="3" key="1">
    <citation type="journal article" date="2015" name="Nature">
        <title>Complex archaea that bridge the gap between prokaryotes and eukaryotes.</title>
        <authorList>
            <person name="Spang A."/>
            <person name="Saw J.H."/>
            <person name="Jorgensen S.L."/>
            <person name="Zaremba-Niedzwiedzka K."/>
            <person name="Martijn J."/>
            <person name="Lind A.E."/>
            <person name="van Eijk R."/>
            <person name="Schleper C."/>
            <person name="Guy L."/>
            <person name="Ettema T.J."/>
        </authorList>
    </citation>
    <scope>NUCLEOTIDE SEQUENCE</scope>
</reference>
<dbReference type="Pfam" id="PF13392">
    <property type="entry name" value="HNH_3"/>
    <property type="match status" value="1"/>
</dbReference>
<name>A0A0F9JUG1_9ZZZZ</name>
<proteinExistence type="predicted"/>
<evidence type="ECO:0000259" key="2">
    <source>
        <dbReference type="Pfam" id="PF13392"/>
    </source>
</evidence>